<evidence type="ECO:0000256" key="6">
    <source>
        <dbReference type="ARBA" id="ARBA00022723"/>
    </source>
</evidence>
<dbReference type="InterPro" id="IPR043502">
    <property type="entry name" value="DNA/RNA_pol_sf"/>
</dbReference>
<comment type="cofactor">
    <cofactor evidence="1 12">
        <name>heme</name>
        <dbReference type="ChEBI" id="CHEBI:30413"/>
    </cofactor>
</comment>
<evidence type="ECO:0000256" key="9">
    <source>
        <dbReference type="ARBA" id="ARBA00023004"/>
    </source>
</evidence>
<keyword evidence="10" id="KW-0503">Monooxygenase</keyword>
<dbReference type="InterPro" id="IPR002401">
    <property type="entry name" value="Cyt_P450_E_grp-I"/>
</dbReference>
<evidence type="ECO:0000313" key="15">
    <source>
        <dbReference type="EMBL" id="SPD22597.1"/>
    </source>
</evidence>
<dbReference type="Gene3D" id="3.60.10.10">
    <property type="entry name" value="Endonuclease/exonuclease/phosphatase"/>
    <property type="match status" value="1"/>
</dbReference>
<evidence type="ECO:0000256" key="13">
    <source>
        <dbReference type="SAM" id="MobiDB-lite"/>
    </source>
</evidence>
<keyword evidence="4 12" id="KW-0349">Heme</keyword>
<protein>
    <recommendedName>
        <fullName evidence="14">Reverse transcriptase domain-containing protein</fullName>
    </recommendedName>
</protein>
<dbReference type="GO" id="GO:0005506">
    <property type="term" value="F:iron ion binding"/>
    <property type="evidence" value="ECO:0007669"/>
    <property type="project" value="InterPro"/>
</dbReference>
<keyword evidence="11" id="KW-0472">Membrane</keyword>
<accession>A0A2N9I9F4</accession>
<evidence type="ECO:0000256" key="1">
    <source>
        <dbReference type="ARBA" id="ARBA00001971"/>
    </source>
</evidence>
<dbReference type="Pfam" id="PF00067">
    <property type="entry name" value="p450"/>
    <property type="match status" value="1"/>
</dbReference>
<dbReference type="EMBL" id="OIVN01005457">
    <property type="protein sequence ID" value="SPD22597.1"/>
    <property type="molecule type" value="Genomic_DNA"/>
</dbReference>
<evidence type="ECO:0000256" key="2">
    <source>
        <dbReference type="ARBA" id="ARBA00004167"/>
    </source>
</evidence>
<dbReference type="CDD" id="cd01650">
    <property type="entry name" value="RT_nLTR_like"/>
    <property type="match status" value="1"/>
</dbReference>
<dbReference type="PRINTS" id="PR00463">
    <property type="entry name" value="EP450I"/>
</dbReference>
<dbReference type="GO" id="GO:0004497">
    <property type="term" value="F:monooxygenase activity"/>
    <property type="evidence" value="ECO:0007669"/>
    <property type="project" value="UniProtKB-KW"/>
</dbReference>
<evidence type="ECO:0000256" key="7">
    <source>
        <dbReference type="ARBA" id="ARBA00022989"/>
    </source>
</evidence>
<evidence type="ECO:0000256" key="11">
    <source>
        <dbReference type="ARBA" id="ARBA00023136"/>
    </source>
</evidence>
<evidence type="ECO:0000256" key="10">
    <source>
        <dbReference type="ARBA" id="ARBA00023033"/>
    </source>
</evidence>
<dbReference type="InterPro" id="IPR036691">
    <property type="entry name" value="Endo/exonu/phosph_ase_sf"/>
</dbReference>
<organism evidence="15">
    <name type="scientific">Fagus sylvatica</name>
    <name type="common">Beechnut</name>
    <dbReference type="NCBI Taxonomy" id="28930"/>
    <lineage>
        <taxon>Eukaryota</taxon>
        <taxon>Viridiplantae</taxon>
        <taxon>Streptophyta</taxon>
        <taxon>Embryophyta</taxon>
        <taxon>Tracheophyta</taxon>
        <taxon>Spermatophyta</taxon>
        <taxon>Magnoliopsida</taxon>
        <taxon>eudicotyledons</taxon>
        <taxon>Gunneridae</taxon>
        <taxon>Pentapetalae</taxon>
        <taxon>rosids</taxon>
        <taxon>fabids</taxon>
        <taxon>Fagales</taxon>
        <taxon>Fagaceae</taxon>
        <taxon>Fagus</taxon>
    </lineage>
</organism>
<dbReference type="Pfam" id="PF00078">
    <property type="entry name" value="RVT_1"/>
    <property type="match status" value="1"/>
</dbReference>
<dbReference type="SUPFAM" id="SSF53098">
    <property type="entry name" value="Ribonuclease H-like"/>
    <property type="match status" value="1"/>
</dbReference>
<evidence type="ECO:0000256" key="5">
    <source>
        <dbReference type="ARBA" id="ARBA00022692"/>
    </source>
</evidence>
<dbReference type="InterPro" id="IPR000477">
    <property type="entry name" value="RT_dom"/>
</dbReference>
<dbReference type="CDD" id="cd11064">
    <property type="entry name" value="CYP86A"/>
    <property type="match status" value="1"/>
</dbReference>
<dbReference type="SUPFAM" id="SSF56219">
    <property type="entry name" value="DNase I-like"/>
    <property type="match status" value="1"/>
</dbReference>
<dbReference type="InterPro" id="IPR012337">
    <property type="entry name" value="RNaseH-like_sf"/>
</dbReference>
<dbReference type="Gene3D" id="1.10.630.10">
    <property type="entry name" value="Cytochrome P450"/>
    <property type="match status" value="1"/>
</dbReference>
<comment type="similarity">
    <text evidence="3">Belongs to the cytochrome P450 family.</text>
</comment>
<dbReference type="PROSITE" id="PS50878">
    <property type="entry name" value="RT_POL"/>
    <property type="match status" value="1"/>
</dbReference>
<feature type="domain" description="Reverse transcriptase" evidence="14">
    <location>
        <begin position="1374"/>
        <end position="1656"/>
    </location>
</feature>
<evidence type="ECO:0000256" key="3">
    <source>
        <dbReference type="ARBA" id="ARBA00010617"/>
    </source>
</evidence>
<reference evidence="15" key="1">
    <citation type="submission" date="2018-02" db="EMBL/GenBank/DDBJ databases">
        <authorList>
            <person name="Cohen D.B."/>
            <person name="Kent A.D."/>
        </authorList>
    </citation>
    <scope>NUCLEOTIDE SEQUENCE</scope>
</reference>
<dbReference type="InterPro" id="IPR001128">
    <property type="entry name" value="Cyt_P450"/>
</dbReference>
<dbReference type="FunFam" id="1.10.630.10:FF:000044">
    <property type="entry name" value="Cytochrome P450"/>
    <property type="match status" value="1"/>
</dbReference>
<dbReference type="GO" id="GO:0016020">
    <property type="term" value="C:membrane"/>
    <property type="evidence" value="ECO:0007669"/>
    <property type="project" value="UniProtKB-SubCell"/>
</dbReference>
<gene>
    <name evidence="15" type="ORF">FSB_LOCUS50479</name>
</gene>
<dbReference type="InterPro" id="IPR005135">
    <property type="entry name" value="Endo/exonuclease/phosphatase"/>
</dbReference>
<dbReference type="PANTHER" id="PTHR24296">
    <property type="entry name" value="CYTOCHROME P450"/>
    <property type="match status" value="1"/>
</dbReference>
<feature type="region of interest" description="Disordered" evidence="13">
    <location>
        <begin position="732"/>
        <end position="766"/>
    </location>
</feature>
<proteinExistence type="inferred from homology"/>
<comment type="subcellular location">
    <subcellularLocation>
        <location evidence="2">Membrane</location>
        <topology evidence="2">Single-pass membrane protein</topology>
    </subcellularLocation>
</comment>
<dbReference type="Pfam" id="PF13966">
    <property type="entry name" value="zf-RVT"/>
    <property type="match status" value="1"/>
</dbReference>
<dbReference type="InterPro" id="IPR002156">
    <property type="entry name" value="RNaseH_domain"/>
</dbReference>
<keyword evidence="5" id="KW-0812">Transmembrane</keyword>
<dbReference type="GO" id="GO:0004523">
    <property type="term" value="F:RNA-DNA hybrid ribonuclease activity"/>
    <property type="evidence" value="ECO:0007669"/>
    <property type="project" value="InterPro"/>
</dbReference>
<dbReference type="SUPFAM" id="SSF48264">
    <property type="entry name" value="Cytochrome P450"/>
    <property type="match status" value="1"/>
</dbReference>
<dbReference type="InterPro" id="IPR036397">
    <property type="entry name" value="RNaseH_sf"/>
</dbReference>
<evidence type="ECO:0000259" key="14">
    <source>
        <dbReference type="PROSITE" id="PS50878"/>
    </source>
</evidence>
<evidence type="ECO:0000256" key="8">
    <source>
        <dbReference type="ARBA" id="ARBA00023002"/>
    </source>
</evidence>
<dbReference type="Pfam" id="PF03372">
    <property type="entry name" value="Exo_endo_phos"/>
    <property type="match status" value="1"/>
</dbReference>
<dbReference type="GO" id="GO:0016705">
    <property type="term" value="F:oxidoreductase activity, acting on paired donors, with incorporation or reduction of molecular oxygen"/>
    <property type="evidence" value="ECO:0007669"/>
    <property type="project" value="InterPro"/>
</dbReference>
<feature type="compositionally biased region" description="Basic and acidic residues" evidence="13">
    <location>
        <begin position="735"/>
        <end position="745"/>
    </location>
</feature>
<dbReference type="PRINTS" id="PR00385">
    <property type="entry name" value="P450"/>
</dbReference>
<name>A0A2N9I9F4_FAGSY</name>
<dbReference type="Pfam" id="PF13456">
    <property type="entry name" value="RVT_3"/>
    <property type="match status" value="1"/>
</dbReference>
<dbReference type="SUPFAM" id="SSF56672">
    <property type="entry name" value="DNA/RNA polymerases"/>
    <property type="match status" value="1"/>
</dbReference>
<sequence>MFLSLFAFTFLGFFLLSFLFSFTLQIHYDFNKSSTTHGPPSYPILGCLISFYKNRHRILDWYTDLLSNSPTKTIVVHRLGSRRIVVTANPTNIEYMLKTRFNNFPKGKPFTEILGDLLGCGIFNVDGDLWSTQRKLASHEFSTKSLREFVVKTLEDEVNHRLIPLLESASECNKVLDLQEILRRFAFDSICRVSLGTDPCCLDLSRPVPPIVKAFDTASEISAMRSVAPMFLVWKIKRALSIGSEKKLKEAIALVHGHVLEIIRTKRQNLEESRDLLSRLLQAGHDEEVVRDMVISFIMAGRDTTSSALTWLFWLLSMHPDKKEAIVNEVNHVLDNGKKVLDFEALKELRFLHACLCESMRLYPPVVWDSKHAATNDILPDGTKVSKGDRVTYFPYGMGRMEELWGKDRFEFKPDRWFDEPGGDGGDLKYVSPYKYPVFQAGPRVCLGKEMAFLQMKFVVAEILMRFEFKPVCEDQPVFLPLLTAHMAGGFKVLARKRNGRVFSKVSNSMESIEDMWQKFSLSEKEGLDVDLARTPQQTEHILGAKFLTTRVLNIESVARTFKPLWKTKQSFTVQDLGRNRVAFVFEDEMDLERVLVNEPWSYDKSLVVFQRLHDDEALSDSKFSHVSFWVQLHNLPIRRMTAEAAETIGKSIGNVEKVAKSDDERGGENCMRIRVPNGDYKSLMPWTFSQARGGAEMLGGFPLREIAKFLLLLWLSRSWGEGLTVVTVPGKQTKGSEKMPRSEPQRASTTAMPERHTPTPIPDGVPEFMPINLETDMEVEPNPGTTDPFCLRRSTNEDFNDQLREIDRAINFVPAMENLKEKITVPLISSPLNLEIENIRIEPPMTFDEWPLHRAPLCDISNGPPNHVGQKKNPTKWKKLARAQTSNVVGPDHIQSPKRSVPHADENIGRGWAPALPEAMNCISWNCRGLGNQGTVQELAHLVREKDPSVLFLSETWADEDRLEVLRCRFQFTNKFVVKRINKGGGLVLFWKQSINVSICSYSLSHIDTIIDGNTDNPWRFTCFYGAPESHLRENSWNLLRTINGQNNIPWCCAGDFNEIVRNSEKSGRRPQNERQMQGFRDVIDECGFVDLGFRGLPFTWCNNRLGNNTTWLRLDRFMATNDWVLRFNQAVVYHLESSASDHKPLWLNPKPTIIPRPHQRPFRFEEMWRTDPGCEQTVTMAWVPKAHGPPMTQVQTKIRRCSEKLRKWSRDHFGNITRQLKEKTEQLRKAEDESMVGQGHDTVISLRKEVQILLVQEEKMWNQRSRTAWLKDGDRNTSTEPDLIRTQFLNYYQELFTAAPLEDVETILDGIDPIVTDEMNARLTMPFTASEIETAMKQMAALKAPGPDGMPPVFYQSYWQVVGSDVSTAVLQCLNSGTIPPSLNHTYVTLIPKTKNPERVTEYRPISLCNVIYKLISKVLANRLKKVLPKVISDTQSAFVPGRLITDNILIAFETLHHMHNQRSGKVGSMALKLDMSKAYDRVEWGFLKQVMTRMGFHETWTSMIMACISTVSYSLLINGEPTGLITPTRGLRQGDPISPYLFLLCAEGLNGLLKKAANQGDIHGVSLCRRGPKITNLFFADDSLLFCRATREECQKIQHILWLYEKASGQKLNREKTTLFFSRNTPQAMQEELKDILGVPSIQQYEKYLGLPSLVGKEKITCFSQIKERVWSKIKGWKEKLLSQAGREILIKAVVQAIPTYTMNCFKLPVTLCKEIEGLIRRFWWGQKGDERKIHWLRWEKLCQPKSMGGLGFRELQKFNIALLAKQFWRLLQCQDSLFFKVFSAKFFPTRKYSRGIHQDKGVICMEKYPEGKRSYIKGDKLEITALPPDAKVKELIHGSPPVWNTTLIHTLFLPYDAEAILKIPISARAPPDKLVWHATRDGKFSVRSGYHLLLKDYRVSTPGCSRNEEPDSLWKTIWAAQVPAKIKTFLWRACQESLPTKSGLYRRRVVPHPFCEACSNQVEDGLHALWSCPILSQSWNQIPEFSEFRQTSFPSFSTLARQILKNVKNMAVFGPVLRPSSRTTSQYMMRNQRKQKPAPAKWKPPAFNSFKANFDGAFLKASNAGGIGVVIRDKQGLVIATLSQKVHVCHSAEMIEALAAKRAVHFAIEVGLTDVEFEGDAENLIRDLNKPEAIHNAYGLILDDIKTMLQGIRCYSVSHTRRSGNNVAHALARRAFDCNNYLVWLEEVPPDITHVLLNDFYALE</sequence>
<dbReference type="Pfam" id="PF14111">
    <property type="entry name" value="DUF4283"/>
    <property type="match status" value="1"/>
</dbReference>
<dbReference type="InterPro" id="IPR044730">
    <property type="entry name" value="RNase_H-like_dom_plant"/>
</dbReference>
<dbReference type="GO" id="GO:0003676">
    <property type="term" value="F:nucleic acid binding"/>
    <property type="evidence" value="ECO:0007669"/>
    <property type="project" value="InterPro"/>
</dbReference>
<dbReference type="InterPro" id="IPR036396">
    <property type="entry name" value="Cyt_P450_sf"/>
</dbReference>
<keyword evidence="6 12" id="KW-0479">Metal-binding</keyword>
<keyword evidence="7" id="KW-1133">Transmembrane helix</keyword>
<keyword evidence="9 12" id="KW-0408">Iron</keyword>
<keyword evidence="8" id="KW-0560">Oxidoreductase</keyword>
<dbReference type="InterPro" id="IPR026960">
    <property type="entry name" value="RVT-Znf"/>
</dbReference>
<evidence type="ECO:0000256" key="4">
    <source>
        <dbReference type="ARBA" id="ARBA00022617"/>
    </source>
</evidence>
<dbReference type="InterPro" id="IPR025558">
    <property type="entry name" value="DUF4283"/>
</dbReference>
<dbReference type="GO" id="GO:0020037">
    <property type="term" value="F:heme binding"/>
    <property type="evidence" value="ECO:0007669"/>
    <property type="project" value="InterPro"/>
</dbReference>
<dbReference type="Gene3D" id="3.30.420.10">
    <property type="entry name" value="Ribonuclease H-like superfamily/Ribonuclease H"/>
    <property type="match status" value="1"/>
</dbReference>
<dbReference type="CDD" id="cd06222">
    <property type="entry name" value="RNase_H_like"/>
    <property type="match status" value="1"/>
</dbReference>
<feature type="binding site" description="axial binding residue" evidence="12">
    <location>
        <position position="446"/>
    </location>
    <ligand>
        <name>heme</name>
        <dbReference type="ChEBI" id="CHEBI:30413"/>
    </ligand>
    <ligandPart>
        <name>Fe</name>
        <dbReference type="ChEBI" id="CHEBI:18248"/>
    </ligandPart>
</feature>
<evidence type="ECO:0000256" key="12">
    <source>
        <dbReference type="PIRSR" id="PIRSR602401-1"/>
    </source>
</evidence>